<dbReference type="Proteomes" id="UP000004810">
    <property type="component" value="Unassembled WGS sequence"/>
</dbReference>
<reference evidence="4" key="1">
    <citation type="submission" date="2012-08" db="EMBL/GenBank/DDBJ databases">
        <title>The Genome Sequence of Wuchereria bancrofti.</title>
        <authorList>
            <person name="Nutman T.B."/>
            <person name="Fink D.L."/>
            <person name="Russ C."/>
            <person name="Young S."/>
            <person name="Zeng Q."/>
            <person name="Koehrsen M."/>
            <person name="Alvarado L."/>
            <person name="Berlin A."/>
            <person name="Chapman S.B."/>
            <person name="Chen Z."/>
            <person name="Freedman E."/>
            <person name="Gellesch M."/>
            <person name="Goldberg J."/>
            <person name="Griggs A."/>
            <person name="Gujja S."/>
            <person name="Heilman E.R."/>
            <person name="Heiman D."/>
            <person name="Hepburn T."/>
            <person name="Howarth C."/>
            <person name="Jen D."/>
            <person name="Larson L."/>
            <person name="Lewis B."/>
            <person name="Mehta T."/>
            <person name="Park D."/>
            <person name="Pearson M."/>
            <person name="Roberts A."/>
            <person name="Saif S."/>
            <person name="Shea T."/>
            <person name="Shenoy N."/>
            <person name="Sisk P."/>
            <person name="Stolte C."/>
            <person name="Sykes S."/>
            <person name="Walk T."/>
            <person name="White J."/>
            <person name="Yandava C."/>
            <person name="Haas B."/>
            <person name="Henn M.R."/>
            <person name="Nusbaum C."/>
            <person name="Birren B."/>
        </authorList>
    </citation>
    <scope>NUCLEOTIDE SEQUENCE [LARGE SCALE GENOMIC DNA]</scope>
    <source>
        <strain evidence="4">NA</strain>
    </source>
</reference>
<dbReference type="PROSITE" id="PS51029">
    <property type="entry name" value="MADF"/>
    <property type="match status" value="1"/>
</dbReference>
<comment type="caution">
    <text evidence="3">The sequence shown here is derived from an EMBL/GenBank/DDBJ whole genome shotgun (WGS) entry which is preliminary data.</text>
</comment>
<evidence type="ECO:0000256" key="1">
    <source>
        <dbReference type="SAM" id="MobiDB-lite"/>
    </source>
</evidence>
<dbReference type="AlphaFoldDB" id="J9AGS0"/>
<dbReference type="EMBL" id="ADBV01014311">
    <property type="protein sequence ID" value="EJW73310.1"/>
    <property type="molecule type" value="Genomic_DNA"/>
</dbReference>
<gene>
    <name evidence="3" type="ORF">WUBG_15783</name>
</gene>
<evidence type="ECO:0000259" key="2">
    <source>
        <dbReference type="PROSITE" id="PS51029"/>
    </source>
</evidence>
<organism evidence="3 4">
    <name type="scientific">Wuchereria bancrofti</name>
    <dbReference type="NCBI Taxonomy" id="6293"/>
    <lineage>
        <taxon>Eukaryota</taxon>
        <taxon>Metazoa</taxon>
        <taxon>Ecdysozoa</taxon>
        <taxon>Nematoda</taxon>
        <taxon>Chromadorea</taxon>
        <taxon>Rhabditida</taxon>
        <taxon>Spirurina</taxon>
        <taxon>Spiruromorpha</taxon>
        <taxon>Filarioidea</taxon>
        <taxon>Onchocercidae</taxon>
        <taxon>Wuchereria</taxon>
    </lineage>
</organism>
<evidence type="ECO:0000313" key="3">
    <source>
        <dbReference type="EMBL" id="EJW73310.1"/>
    </source>
</evidence>
<feature type="region of interest" description="Disordered" evidence="1">
    <location>
        <begin position="24"/>
        <end position="64"/>
    </location>
</feature>
<protein>
    <recommendedName>
        <fullName evidence="2">MADF domain-containing protein</fullName>
    </recommendedName>
</protein>
<evidence type="ECO:0000313" key="4">
    <source>
        <dbReference type="Proteomes" id="UP000004810"/>
    </source>
</evidence>
<accession>J9AGS0</accession>
<feature type="compositionally biased region" description="Gly residues" evidence="1">
    <location>
        <begin position="26"/>
        <end position="37"/>
    </location>
</feature>
<name>J9AGS0_WUCBA</name>
<proteinExistence type="predicted"/>
<feature type="domain" description="MADF" evidence="2">
    <location>
        <begin position="66"/>
        <end position="106"/>
    </location>
</feature>
<feature type="non-terminal residue" evidence="3">
    <location>
        <position position="1"/>
    </location>
</feature>
<dbReference type="InterPro" id="IPR006578">
    <property type="entry name" value="MADF-dom"/>
</dbReference>
<sequence length="106" mass="11173">CYIFCGLPTEQAVRREARIDCDAAAAGGGDGGGGGEVENGAVRHSDAGSSSVMSSKGGPDSTFNDSLIREVRLNPIIYDFSHPLYGNAIKKQETWIEIAAKLNEKG</sequence>
<dbReference type="Pfam" id="PF10545">
    <property type="entry name" value="MADF_DNA_bdg"/>
    <property type="match status" value="1"/>
</dbReference>